<gene>
    <name evidence="1" type="ORF">HK100_009999</name>
</gene>
<dbReference type="Proteomes" id="UP001211907">
    <property type="component" value="Unassembled WGS sequence"/>
</dbReference>
<comment type="caution">
    <text evidence="1">The sequence shown here is derived from an EMBL/GenBank/DDBJ whole genome shotgun (WGS) entry which is preliminary data.</text>
</comment>
<keyword evidence="2" id="KW-1185">Reference proteome</keyword>
<dbReference type="EMBL" id="JADGJH010005335">
    <property type="protein sequence ID" value="KAJ3080998.1"/>
    <property type="molecule type" value="Genomic_DNA"/>
</dbReference>
<accession>A0AAD5SLI0</accession>
<evidence type="ECO:0000313" key="2">
    <source>
        <dbReference type="Proteomes" id="UP001211907"/>
    </source>
</evidence>
<dbReference type="AlphaFoldDB" id="A0AAD5SLI0"/>
<name>A0AAD5SLI0_9FUNG</name>
<protein>
    <submittedName>
        <fullName evidence="1">Uncharacterized protein</fullName>
    </submittedName>
</protein>
<evidence type="ECO:0000313" key="1">
    <source>
        <dbReference type="EMBL" id="KAJ3080998.1"/>
    </source>
</evidence>
<sequence>MTTPASAVEEILDYVSGYIKDPMYLSQKYLPTGFSTDQISASNFLSASMKNALAQQRKLVSITDFNPLIHAIKVRFVTDS</sequence>
<proteinExistence type="predicted"/>
<feature type="non-terminal residue" evidence="1">
    <location>
        <position position="80"/>
    </location>
</feature>
<reference evidence="1" key="1">
    <citation type="submission" date="2020-05" db="EMBL/GenBank/DDBJ databases">
        <title>Phylogenomic resolution of chytrid fungi.</title>
        <authorList>
            <person name="Stajich J.E."/>
            <person name="Amses K."/>
            <person name="Simmons R."/>
            <person name="Seto K."/>
            <person name="Myers J."/>
            <person name="Bonds A."/>
            <person name="Quandt C.A."/>
            <person name="Barry K."/>
            <person name="Liu P."/>
            <person name="Grigoriev I."/>
            <person name="Longcore J.E."/>
            <person name="James T.Y."/>
        </authorList>
    </citation>
    <scope>NUCLEOTIDE SEQUENCE</scope>
    <source>
        <strain evidence="1">JEL0513</strain>
    </source>
</reference>
<organism evidence="1 2">
    <name type="scientific">Physocladia obscura</name>
    <dbReference type="NCBI Taxonomy" id="109957"/>
    <lineage>
        <taxon>Eukaryota</taxon>
        <taxon>Fungi</taxon>
        <taxon>Fungi incertae sedis</taxon>
        <taxon>Chytridiomycota</taxon>
        <taxon>Chytridiomycota incertae sedis</taxon>
        <taxon>Chytridiomycetes</taxon>
        <taxon>Chytridiales</taxon>
        <taxon>Chytriomycetaceae</taxon>
        <taxon>Physocladia</taxon>
    </lineage>
</organism>